<proteinExistence type="predicted"/>
<evidence type="ECO:0000313" key="2">
    <source>
        <dbReference type="Proteomes" id="UP000054549"/>
    </source>
</evidence>
<dbReference type="InParanoid" id="A0A0C2TFR6"/>
<reference evidence="1 2" key="1">
    <citation type="submission" date="2014-04" db="EMBL/GenBank/DDBJ databases">
        <title>Evolutionary Origins and Diversification of the Mycorrhizal Mutualists.</title>
        <authorList>
            <consortium name="DOE Joint Genome Institute"/>
            <consortium name="Mycorrhizal Genomics Consortium"/>
            <person name="Kohler A."/>
            <person name="Kuo A."/>
            <person name="Nagy L.G."/>
            <person name="Floudas D."/>
            <person name="Copeland A."/>
            <person name="Barry K.W."/>
            <person name="Cichocki N."/>
            <person name="Veneault-Fourrey C."/>
            <person name="LaButti K."/>
            <person name="Lindquist E.A."/>
            <person name="Lipzen A."/>
            <person name="Lundell T."/>
            <person name="Morin E."/>
            <person name="Murat C."/>
            <person name="Riley R."/>
            <person name="Ohm R."/>
            <person name="Sun H."/>
            <person name="Tunlid A."/>
            <person name="Henrissat B."/>
            <person name="Grigoriev I.V."/>
            <person name="Hibbett D.S."/>
            <person name="Martin F."/>
        </authorList>
    </citation>
    <scope>NUCLEOTIDE SEQUENCE [LARGE SCALE GENOMIC DNA]</scope>
    <source>
        <strain evidence="1 2">Koide BX008</strain>
    </source>
</reference>
<dbReference type="EMBL" id="KN818240">
    <property type="protein sequence ID" value="KIL65714.1"/>
    <property type="molecule type" value="Genomic_DNA"/>
</dbReference>
<dbReference type="AlphaFoldDB" id="A0A0C2TFR6"/>
<sequence length="65" mass="7747">MRLNETFDPRRYPVAHYASCWEQRTRQLRNAIGLTRNLSAWCLNSLSYHNASLLRNLRMEMLYSG</sequence>
<gene>
    <name evidence="1" type="ORF">M378DRAFT_458058</name>
</gene>
<accession>A0A0C2TFR6</accession>
<dbReference type="Proteomes" id="UP000054549">
    <property type="component" value="Unassembled WGS sequence"/>
</dbReference>
<dbReference type="HOGENOM" id="CLU_2849203_0_0_1"/>
<protein>
    <submittedName>
        <fullName evidence="1">Uncharacterized protein</fullName>
    </submittedName>
</protein>
<name>A0A0C2TFR6_AMAMK</name>
<evidence type="ECO:0000313" key="1">
    <source>
        <dbReference type="EMBL" id="KIL65714.1"/>
    </source>
</evidence>
<organism evidence="1 2">
    <name type="scientific">Amanita muscaria (strain Koide BX008)</name>
    <dbReference type="NCBI Taxonomy" id="946122"/>
    <lineage>
        <taxon>Eukaryota</taxon>
        <taxon>Fungi</taxon>
        <taxon>Dikarya</taxon>
        <taxon>Basidiomycota</taxon>
        <taxon>Agaricomycotina</taxon>
        <taxon>Agaricomycetes</taxon>
        <taxon>Agaricomycetidae</taxon>
        <taxon>Agaricales</taxon>
        <taxon>Pluteineae</taxon>
        <taxon>Amanitaceae</taxon>
        <taxon>Amanita</taxon>
    </lineage>
</organism>
<keyword evidence="2" id="KW-1185">Reference proteome</keyword>